<sequence length="395" mass="41940">MKTIAFALIAVVTLLGSVQIKAQVGIGNTSPMSMLDIQSSNPSDPSHNDGILIPRISKFPAVNPGHDQNGMMVFLTAPVGTFNVGFHYWHAPESRWISVGAEEWKDGFSSTGEPLIYASQAKLSGTDIIITDSGKVGIGTDTPVERFEFKGPGDNDFQITSANTNPPNVILYNTGGTLDAPTAFTNANQEIGSVIVKTHDGAGIREPGGFRFYIDGLASPGSTPSKFVVNTTPEGSTQQRTRMTIRSNGNTGIGVEDPKAVLQLKGGTTNNAPLKFTAGPVLNTPEAGTIEYDGNNFYLTAGTLREVVMKGTSVTIPLSFPPINKGRFADVDVAVSNAVVGDACNCSPHGGMEDYLVWNCYVSAPNTVTVRVSNIRQSSSAISPSTRNWNIKIIK</sequence>
<accession>A0A167HK05</accession>
<gene>
    <name evidence="1" type="ORF">ULVI_08925</name>
</gene>
<keyword evidence="2" id="KW-1185">Reference proteome</keyword>
<reference evidence="1 2" key="1">
    <citation type="submission" date="2016-02" db="EMBL/GenBank/DDBJ databases">
        <title>Ulvibacter sp. LPB0005, isolated from Thais luteostoma.</title>
        <authorList>
            <person name="Shin S.-K."/>
            <person name="Yi H."/>
        </authorList>
    </citation>
    <scope>NUCLEOTIDE SEQUENCE [LARGE SCALE GENOMIC DNA]</scope>
    <source>
        <strain evidence="1 2">LPB0005</strain>
    </source>
</reference>
<dbReference type="AlphaFoldDB" id="A0A167HK05"/>
<name>A0A167HK05_9FLAO</name>
<dbReference type="STRING" id="1763537.ULVI_08925"/>
<proteinExistence type="predicted"/>
<dbReference type="Proteomes" id="UP000077013">
    <property type="component" value="Unassembled WGS sequence"/>
</dbReference>
<dbReference type="OrthoDB" id="1488700at2"/>
<comment type="caution">
    <text evidence="1">The sequence shown here is derived from an EMBL/GenBank/DDBJ whole genome shotgun (WGS) entry which is preliminary data.</text>
</comment>
<evidence type="ECO:0000313" key="2">
    <source>
        <dbReference type="Proteomes" id="UP000077013"/>
    </source>
</evidence>
<dbReference type="RefSeq" id="WP_068591944.1">
    <property type="nucleotide sequence ID" value="NZ_LRXL01000037.1"/>
</dbReference>
<protein>
    <submittedName>
        <fullName evidence="1">Uncharacterized protein</fullName>
    </submittedName>
</protein>
<dbReference type="EMBL" id="LRXL01000037">
    <property type="protein sequence ID" value="OAB78695.1"/>
    <property type="molecule type" value="Genomic_DNA"/>
</dbReference>
<organism evidence="1 2">
    <name type="scientific">Cochleicola gelatinilyticus</name>
    <dbReference type="NCBI Taxonomy" id="1763537"/>
    <lineage>
        <taxon>Bacteria</taxon>
        <taxon>Pseudomonadati</taxon>
        <taxon>Bacteroidota</taxon>
        <taxon>Flavobacteriia</taxon>
        <taxon>Flavobacteriales</taxon>
        <taxon>Flavobacteriaceae</taxon>
        <taxon>Cochleicola</taxon>
    </lineage>
</organism>
<evidence type="ECO:0000313" key="1">
    <source>
        <dbReference type="EMBL" id="OAB78695.1"/>
    </source>
</evidence>